<dbReference type="Pfam" id="PF24671">
    <property type="entry name" value="DRC7_C"/>
    <property type="match status" value="1"/>
</dbReference>
<proteinExistence type="inferred from homology"/>
<comment type="caution">
    <text evidence="15">The sequence shown here is derived from an EMBL/GenBank/DDBJ whole genome shotgun (WGS) entry which is preliminary data.</text>
</comment>
<dbReference type="GO" id="GO:0048870">
    <property type="term" value="P:cell motility"/>
    <property type="evidence" value="ECO:0007669"/>
    <property type="project" value="TreeGrafter"/>
</dbReference>
<evidence type="ECO:0000256" key="8">
    <source>
        <dbReference type="ARBA" id="ARBA00023212"/>
    </source>
</evidence>
<feature type="coiled-coil region" evidence="10">
    <location>
        <begin position="659"/>
        <end position="688"/>
    </location>
</feature>
<keyword evidence="8" id="KW-0206">Cytoskeleton</keyword>
<feature type="region of interest" description="Disordered" evidence="11">
    <location>
        <begin position="178"/>
        <end position="197"/>
    </location>
</feature>
<evidence type="ECO:0000256" key="10">
    <source>
        <dbReference type="SAM" id="Coils"/>
    </source>
</evidence>
<feature type="domain" description="Dynein regulatory complex subunit 7 MORN" evidence="13">
    <location>
        <begin position="369"/>
        <end position="654"/>
    </location>
</feature>
<evidence type="ECO:0000256" key="6">
    <source>
        <dbReference type="ARBA" id="ARBA00023054"/>
    </source>
</evidence>
<keyword evidence="7" id="KW-0969">Cilium</keyword>
<evidence type="ECO:0000259" key="13">
    <source>
        <dbReference type="Pfam" id="PF24667"/>
    </source>
</evidence>
<keyword evidence="16" id="KW-1185">Reference proteome</keyword>
<dbReference type="InterPro" id="IPR002931">
    <property type="entry name" value="Transglutaminase-like"/>
</dbReference>
<evidence type="ECO:0000256" key="7">
    <source>
        <dbReference type="ARBA" id="ARBA00023069"/>
    </source>
</evidence>
<evidence type="ECO:0000256" key="5">
    <source>
        <dbReference type="ARBA" id="ARBA00022846"/>
    </source>
</evidence>
<dbReference type="InterPro" id="IPR056292">
    <property type="entry name" value="DRC7_C"/>
</dbReference>
<organism evidence="15 16">
    <name type="scientific">Oopsacas minuta</name>
    <dbReference type="NCBI Taxonomy" id="111878"/>
    <lineage>
        <taxon>Eukaryota</taxon>
        <taxon>Metazoa</taxon>
        <taxon>Porifera</taxon>
        <taxon>Hexactinellida</taxon>
        <taxon>Hexasterophora</taxon>
        <taxon>Lyssacinosida</taxon>
        <taxon>Leucopsacidae</taxon>
        <taxon>Oopsacas</taxon>
    </lineage>
</organism>
<dbReference type="Proteomes" id="UP001165289">
    <property type="component" value="Unassembled WGS sequence"/>
</dbReference>
<dbReference type="InterPro" id="IPR056291">
    <property type="entry name" value="MORN_DRC7"/>
</dbReference>
<gene>
    <name evidence="15" type="ORF">LOD99_13156</name>
</gene>
<dbReference type="Pfam" id="PF01841">
    <property type="entry name" value="Transglut_core"/>
    <property type="match status" value="1"/>
</dbReference>
<dbReference type="AlphaFoldDB" id="A0AAV7JB04"/>
<comment type="subcellular location">
    <subcellularLocation>
        <location evidence="1">Cell projection</location>
        <location evidence="1">Cilium</location>
        <location evidence="1">Flagellum</location>
    </subcellularLocation>
    <subcellularLocation>
        <location evidence="2">Cytoplasm</location>
        <location evidence="2">Cytoskeleton</location>
        <location evidence="2">Cilium axoneme</location>
    </subcellularLocation>
</comment>
<evidence type="ECO:0000256" key="4">
    <source>
        <dbReference type="ARBA" id="ARBA00022490"/>
    </source>
</evidence>
<evidence type="ECO:0000256" key="11">
    <source>
        <dbReference type="SAM" id="MobiDB-lite"/>
    </source>
</evidence>
<dbReference type="InterPro" id="IPR038765">
    <property type="entry name" value="Papain-like_cys_pep_sf"/>
</dbReference>
<evidence type="ECO:0000313" key="15">
    <source>
        <dbReference type="EMBL" id="KAI6645898.1"/>
    </source>
</evidence>
<dbReference type="PANTHER" id="PTHR35249:SF2">
    <property type="entry name" value="DYNEIN REGULATORY COMPLEX SUBUNIT 7"/>
    <property type="match status" value="1"/>
</dbReference>
<accession>A0AAV7JB04</accession>
<evidence type="ECO:0000313" key="16">
    <source>
        <dbReference type="Proteomes" id="UP001165289"/>
    </source>
</evidence>
<reference evidence="15 16" key="1">
    <citation type="journal article" date="2023" name="BMC Biol.">
        <title>The compact genome of the sponge Oopsacas minuta (Hexactinellida) is lacking key metazoan core genes.</title>
        <authorList>
            <person name="Santini S."/>
            <person name="Schenkelaars Q."/>
            <person name="Jourda C."/>
            <person name="Duchesne M."/>
            <person name="Belahbib H."/>
            <person name="Rocher C."/>
            <person name="Selva M."/>
            <person name="Riesgo A."/>
            <person name="Vervoort M."/>
            <person name="Leys S.P."/>
            <person name="Kodjabachian L."/>
            <person name="Le Bivic A."/>
            <person name="Borchiellini C."/>
            <person name="Claverie J.M."/>
            <person name="Renard E."/>
        </authorList>
    </citation>
    <scope>NUCLEOTIDE SEQUENCE [LARGE SCALE GENOMIC DNA]</scope>
    <source>
        <strain evidence="15">SPO-2</strain>
    </source>
</reference>
<sequence length="811" mass="94473">MNSYERELKSFKLPNITENTDKSKTIPASYTTNNESEEKALSFANNFKRQYMHLYQDRKPLFLSPLNEHGIGKMVCTSLRPTQLKFKRLYDFDLCAQFVADYLTYQFLEKPTELPQQLTSITQVLDTQEGNCFEYSHLLCSLLLGAGYDAYVVSGYATRDITLFDLTSEVCPLLQETEHEEVNKTESTPSKYLARPPRSLESGFKEKVEKKRREAEKKRREAELAKMSGEDGPKDELSGMRIHSWVLVLSGSREVPQSFFLEPTTGQALPLIDKNYEGIESIWNNRNYWVNMQLCINGCRDLSFDLGNALNWEYFLPNVPSRLSVQPEEVEPPRIISLTSEVRQKTFELPPSWLLPLDITEQAFETRLPKGKKSILYKKCRLDKFAPYTNSDALVGRLTMYGDISLTTQLEVREWYQFRMDKLQRRTRYVTSQRVKEEFGKGRPLRLREHTYQENELGIEGTRTMEYYGQSRVDGLMSRELNKFSLTEYFKGRDDLLLKRQVEFGPSQLSVTLPGVEPASNLRPVTKFTLKYDRDSNKPANEDIQVCIFSIVDNKISIQYHLEAGRITANTREFIIPESSDDAIAPKFDPDCTTAFKVDRSAPDPKIHELAQLLDQLIEQENANISDIRKSEEEVCNMLSCRSAEEQDHKLEVSVYDTVRNEKARKHRLEMERQKEEEERLRKEKEMDYLAPYLAKIGDPKELTSDDAEKVYNSCLSDFKNRLISMAQYIQTKYEKERQSLETKQCWYQSHQGTLSKQDEEEYLSFCSEAMFKIHTLEQRLNKHKDLAQKRFAELKDRLHTDSRLVNVLYT</sequence>
<feature type="region of interest" description="Disordered" evidence="11">
    <location>
        <begin position="203"/>
        <end position="234"/>
    </location>
</feature>
<evidence type="ECO:0000256" key="1">
    <source>
        <dbReference type="ARBA" id="ARBA00004230"/>
    </source>
</evidence>
<dbReference type="SUPFAM" id="SSF54001">
    <property type="entry name" value="Cysteine proteinases"/>
    <property type="match status" value="1"/>
</dbReference>
<feature type="domain" description="Dynein regulatory complex subunit 7 C-terminal" evidence="14">
    <location>
        <begin position="702"/>
        <end position="808"/>
    </location>
</feature>
<keyword evidence="6 10" id="KW-0175">Coiled coil</keyword>
<dbReference type="PANTHER" id="PTHR35249">
    <property type="entry name" value="DYNEIN REGULATORY COMPLEX SUBUNIT 7"/>
    <property type="match status" value="1"/>
</dbReference>
<dbReference type="InterPro" id="IPR033551">
    <property type="entry name" value="DRC7/lobo"/>
</dbReference>
<dbReference type="EMBL" id="JAKMXF010000365">
    <property type="protein sequence ID" value="KAI6645898.1"/>
    <property type="molecule type" value="Genomic_DNA"/>
</dbReference>
<keyword evidence="5" id="KW-0282">Flagellum</keyword>
<evidence type="ECO:0000256" key="9">
    <source>
        <dbReference type="ARBA" id="ARBA00023273"/>
    </source>
</evidence>
<evidence type="ECO:0000259" key="14">
    <source>
        <dbReference type="Pfam" id="PF24671"/>
    </source>
</evidence>
<evidence type="ECO:0008006" key="17">
    <source>
        <dbReference type="Google" id="ProtNLM"/>
    </source>
</evidence>
<evidence type="ECO:0000256" key="2">
    <source>
        <dbReference type="ARBA" id="ARBA00004430"/>
    </source>
</evidence>
<dbReference type="Pfam" id="PF24667">
    <property type="entry name" value="MORN_DRC7"/>
    <property type="match status" value="1"/>
</dbReference>
<evidence type="ECO:0000259" key="12">
    <source>
        <dbReference type="Pfam" id="PF01841"/>
    </source>
</evidence>
<keyword evidence="4" id="KW-0963">Cytoplasm</keyword>
<feature type="domain" description="Transglutaminase-like" evidence="12">
    <location>
        <begin position="96"/>
        <end position="160"/>
    </location>
</feature>
<dbReference type="GO" id="GO:0031514">
    <property type="term" value="C:motile cilium"/>
    <property type="evidence" value="ECO:0007669"/>
    <property type="project" value="UniProtKB-SubCell"/>
</dbReference>
<comment type="similarity">
    <text evidence="3">Belongs to the DRC7 family.</text>
</comment>
<protein>
    <recommendedName>
        <fullName evidence="17">Dynein regulatory complex subunit 7</fullName>
    </recommendedName>
</protein>
<keyword evidence="9" id="KW-0966">Cell projection</keyword>
<dbReference type="GO" id="GO:0005930">
    <property type="term" value="C:axoneme"/>
    <property type="evidence" value="ECO:0007669"/>
    <property type="project" value="UniProtKB-SubCell"/>
</dbReference>
<evidence type="ECO:0000256" key="3">
    <source>
        <dbReference type="ARBA" id="ARBA00010738"/>
    </source>
</evidence>
<name>A0AAV7JB04_9METZ</name>
<dbReference type="Gene3D" id="3.10.620.30">
    <property type="match status" value="1"/>
</dbReference>